<dbReference type="AlphaFoldDB" id="A0A9W8KXP1"/>
<keyword evidence="3" id="KW-0479">Metal-binding</keyword>
<dbReference type="Proteomes" id="UP001151518">
    <property type="component" value="Unassembled WGS sequence"/>
</dbReference>
<dbReference type="InterPro" id="IPR011765">
    <property type="entry name" value="Pept_M16_N"/>
</dbReference>
<keyword evidence="6" id="KW-0482">Metalloprotease</keyword>
<gene>
    <name evidence="8" type="ORF">GGI25_004174</name>
</gene>
<name>A0A9W8KXP1_9FUNG</name>
<evidence type="ECO:0000256" key="4">
    <source>
        <dbReference type="ARBA" id="ARBA00022801"/>
    </source>
</evidence>
<feature type="domain" description="Peptidase M16 N-terminal" evidence="7">
    <location>
        <begin position="49"/>
        <end position="88"/>
    </location>
</feature>
<keyword evidence="2" id="KW-0645">Protease</keyword>
<dbReference type="InterPro" id="IPR011249">
    <property type="entry name" value="Metalloenz_LuxS/M16"/>
</dbReference>
<protein>
    <recommendedName>
        <fullName evidence="7">Peptidase M16 N-terminal domain-containing protein</fullName>
    </recommendedName>
</protein>
<dbReference type="GO" id="GO:0008237">
    <property type="term" value="F:metallopeptidase activity"/>
    <property type="evidence" value="ECO:0007669"/>
    <property type="project" value="UniProtKB-KW"/>
</dbReference>
<evidence type="ECO:0000313" key="9">
    <source>
        <dbReference type="Proteomes" id="UP001151518"/>
    </source>
</evidence>
<evidence type="ECO:0000256" key="2">
    <source>
        <dbReference type="ARBA" id="ARBA00022670"/>
    </source>
</evidence>
<evidence type="ECO:0000259" key="7">
    <source>
        <dbReference type="Pfam" id="PF00675"/>
    </source>
</evidence>
<comment type="caution">
    <text evidence="8">The sequence shown here is derived from an EMBL/GenBank/DDBJ whole genome shotgun (WGS) entry which is preliminary data.</text>
</comment>
<dbReference type="InterPro" id="IPR050626">
    <property type="entry name" value="Peptidase_M16"/>
</dbReference>
<dbReference type="Gene3D" id="3.30.830.10">
    <property type="entry name" value="Metalloenzyme, LuxS/M16 peptidase-like"/>
    <property type="match status" value="1"/>
</dbReference>
<dbReference type="OrthoDB" id="952271at2759"/>
<comment type="similarity">
    <text evidence="1">Belongs to the peptidase M16 family.</text>
</comment>
<evidence type="ECO:0000313" key="8">
    <source>
        <dbReference type="EMBL" id="KAJ2675026.1"/>
    </source>
</evidence>
<dbReference type="GO" id="GO:0006508">
    <property type="term" value="P:proteolysis"/>
    <property type="evidence" value="ECO:0007669"/>
    <property type="project" value="UniProtKB-KW"/>
</dbReference>
<keyword evidence="4" id="KW-0378">Hydrolase</keyword>
<dbReference type="PANTHER" id="PTHR43690">
    <property type="entry name" value="NARDILYSIN"/>
    <property type="match status" value="1"/>
</dbReference>
<evidence type="ECO:0000256" key="1">
    <source>
        <dbReference type="ARBA" id="ARBA00007261"/>
    </source>
</evidence>
<dbReference type="GO" id="GO:0046872">
    <property type="term" value="F:metal ion binding"/>
    <property type="evidence" value="ECO:0007669"/>
    <property type="project" value="UniProtKB-KW"/>
</dbReference>
<reference evidence="8" key="1">
    <citation type="submission" date="2022-07" db="EMBL/GenBank/DDBJ databases">
        <title>Phylogenomic reconstructions and comparative analyses of Kickxellomycotina fungi.</title>
        <authorList>
            <person name="Reynolds N.K."/>
            <person name="Stajich J.E."/>
            <person name="Barry K."/>
            <person name="Grigoriev I.V."/>
            <person name="Crous P."/>
            <person name="Smith M.E."/>
        </authorList>
    </citation>
    <scope>NUCLEOTIDE SEQUENCE</scope>
    <source>
        <strain evidence="8">NRRL 3115</strain>
    </source>
</reference>
<dbReference type="Pfam" id="PF00675">
    <property type="entry name" value="Peptidase_M16"/>
    <property type="match status" value="1"/>
</dbReference>
<keyword evidence="5" id="KW-0862">Zinc</keyword>
<evidence type="ECO:0000256" key="3">
    <source>
        <dbReference type="ARBA" id="ARBA00022723"/>
    </source>
</evidence>
<dbReference type="SUPFAM" id="SSF63411">
    <property type="entry name" value="LuxS/MPP-like metallohydrolase"/>
    <property type="match status" value="1"/>
</dbReference>
<evidence type="ECO:0000256" key="6">
    <source>
        <dbReference type="ARBA" id="ARBA00023049"/>
    </source>
</evidence>
<organism evidence="8 9">
    <name type="scientific">Coemansia spiralis</name>
    <dbReference type="NCBI Taxonomy" id="417178"/>
    <lineage>
        <taxon>Eukaryota</taxon>
        <taxon>Fungi</taxon>
        <taxon>Fungi incertae sedis</taxon>
        <taxon>Zoopagomycota</taxon>
        <taxon>Kickxellomycotina</taxon>
        <taxon>Kickxellomycetes</taxon>
        <taxon>Kickxellales</taxon>
        <taxon>Kickxellaceae</taxon>
        <taxon>Coemansia</taxon>
    </lineage>
</organism>
<accession>A0A9W8KXP1</accession>
<dbReference type="EMBL" id="JANBTW010000052">
    <property type="protein sequence ID" value="KAJ2675026.1"/>
    <property type="molecule type" value="Genomic_DNA"/>
</dbReference>
<proteinExistence type="inferred from homology"/>
<dbReference type="PANTHER" id="PTHR43690:SF18">
    <property type="entry name" value="INSULIN-DEGRADING ENZYME-RELATED"/>
    <property type="match status" value="1"/>
</dbReference>
<evidence type="ECO:0000256" key="5">
    <source>
        <dbReference type="ARBA" id="ARBA00022833"/>
    </source>
</evidence>
<sequence>MQQHSRLFQMKLSKFNLPYYEYIEQMKQPPSDKRQLCLLCLPNNMMALCTHDPKAEKSAASLAVNIGRFDEPAELQEMAYFLEHMLSADRKEEMLISTAHFVY</sequence>